<dbReference type="InterPro" id="IPR050509">
    <property type="entry name" value="CoA-transferase_III"/>
</dbReference>
<dbReference type="Proteomes" id="UP000550729">
    <property type="component" value="Unassembled WGS sequence"/>
</dbReference>
<dbReference type="PANTHER" id="PTHR48228:SF5">
    <property type="entry name" value="ALPHA-METHYLACYL-COA RACEMASE"/>
    <property type="match status" value="1"/>
</dbReference>
<comment type="caution">
    <text evidence="1">The sequence shown here is derived from an EMBL/GenBank/DDBJ whole genome shotgun (WGS) entry which is preliminary data.</text>
</comment>
<dbReference type="InterPro" id="IPR003673">
    <property type="entry name" value="CoA-Trfase_fam_III"/>
</dbReference>
<gene>
    <name evidence="1" type="ORF">HH308_17025</name>
</gene>
<dbReference type="EMBL" id="JABBNB010000018">
    <property type="protein sequence ID" value="NMO02917.1"/>
    <property type="molecule type" value="Genomic_DNA"/>
</dbReference>
<dbReference type="Gene3D" id="3.40.50.10540">
    <property type="entry name" value="Crotonobetainyl-coa:carnitine coa-transferase, domain 1"/>
    <property type="match status" value="1"/>
</dbReference>
<evidence type="ECO:0000313" key="1">
    <source>
        <dbReference type="EMBL" id="NMO02917.1"/>
    </source>
</evidence>
<accession>A0A848KXS6</accession>
<evidence type="ECO:0000313" key="2">
    <source>
        <dbReference type="Proteomes" id="UP000550729"/>
    </source>
</evidence>
<dbReference type="RefSeq" id="WP_170195427.1">
    <property type="nucleotide sequence ID" value="NZ_JABBNB010000018.1"/>
</dbReference>
<dbReference type="InterPro" id="IPR023606">
    <property type="entry name" value="CoA-Trfase_III_dom_1_sf"/>
</dbReference>
<organism evidence="1 2">
    <name type="scientific">Gordonia asplenii</name>
    <dbReference type="NCBI Taxonomy" id="2725283"/>
    <lineage>
        <taxon>Bacteria</taxon>
        <taxon>Bacillati</taxon>
        <taxon>Actinomycetota</taxon>
        <taxon>Actinomycetes</taxon>
        <taxon>Mycobacteriales</taxon>
        <taxon>Gordoniaceae</taxon>
        <taxon>Gordonia</taxon>
    </lineage>
</organism>
<keyword evidence="1" id="KW-0808">Transferase</keyword>
<name>A0A848KXS6_9ACTN</name>
<protein>
    <submittedName>
        <fullName evidence="1">CoA transferase</fullName>
    </submittedName>
</protein>
<dbReference type="Gene3D" id="3.30.1540.10">
    <property type="entry name" value="formyl-coa transferase, domain 3"/>
    <property type="match status" value="1"/>
</dbReference>
<reference evidence="1 2" key="1">
    <citation type="submission" date="2020-04" db="EMBL/GenBank/DDBJ databases">
        <title>Gordonia sp. nov. TBRC 11910.</title>
        <authorList>
            <person name="Suriyachadkun C."/>
        </authorList>
    </citation>
    <scope>NUCLEOTIDE SEQUENCE [LARGE SCALE GENOMIC DNA]</scope>
    <source>
        <strain evidence="1 2">TBRC 11910</strain>
    </source>
</reference>
<dbReference type="PANTHER" id="PTHR48228">
    <property type="entry name" value="SUCCINYL-COA--D-CITRAMALATE COA-TRANSFERASE"/>
    <property type="match status" value="1"/>
</dbReference>
<dbReference type="InterPro" id="IPR044855">
    <property type="entry name" value="CoA-Trfase_III_dom3_sf"/>
</dbReference>
<dbReference type="GO" id="GO:0016740">
    <property type="term" value="F:transferase activity"/>
    <property type="evidence" value="ECO:0007669"/>
    <property type="project" value="UniProtKB-KW"/>
</dbReference>
<sequence>MPFGTTHSTESSPLPLAGIRVLDCTRYLPFSYGSQLLVNLGADVIKVEPPGGEDGRAMRTTFDAVNAGKDSLTIDFRTAADAARFLGMVDDVDVVYESFRPGVMAGFGLAPKQLLERNPALIVCSATGYGQSGPYAQRPGHDLNYLAVAGALVSHTDRGPILPGFPVADMSAGVFAALSITAAVLSTMRTGIGQHIDLSMCDVALSMNMFSVASGLGGSAGLPWPQITVGDCPCYGVWQTSDGQWIALGNIEPKFWRNFLDEIGLPQYRDDALVTGTRARHIRAEIAEVINKDTAARWDARLSAIDVCYSPVNDMSAVGTDAQVRHRGFLRELDSTWTVAFPVNFSGFEPKFFSDVPVAGQSDISQ</sequence>
<dbReference type="AlphaFoldDB" id="A0A848KXS6"/>
<proteinExistence type="predicted"/>
<keyword evidence="2" id="KW-1185">Reference proteome</keyword>
<dbReference type="Pfam" id="PF02515">
    <property type="entry name" value="CoA_transf_3"/>
    <property type="match status" value="1"/>
</dbReference>
<dbReference type="SUPFAM" id="SSF89796">
    <property type="entry name" value="CoA-transferase family III (CaiB/BaiF)"/>
    <property type="match status" value="1"/>
</dbReference>